<dbReference type="InterPro" id="IPR056333">
    <property type="entry name" value="BBS7_pf_dom"/>
</dbReference>
<dbReference type="GO" id="GO:0005930">
    <property type="term" value="C:axoneme"/>
    <property type="evidence" value="ECO:0007669"/>
    <property type="project" value="TreeGrafter"/>
</dbReference>
<name>A0A1Y1NJL7_PHOPY</name>
<proteinExistence type="predicted"/>
<accession>A0A1Y1NJL7</accession>
<dbReference type="PANTHER" id="PTHR16074">
    <property type="entry name" value="BARDET-BIEDL SYNDROME 7 PROTEIN"/>
    <property type="match status" value="1"/>
</dbReference>
<dbReference type="GO" id="GO:0034464">
    <property type="term" value="C:BBSome"/>
    <property type="evidence" value="ECO:0007669"/>
    <property type="project" value="TreeGrafter"/>
</dbReference>
<dbReference type="EMBL" id="GEZM01001520">
    <property type="protein sequence ID" value="JAV97708.1"/>
    <property type="molecule type" value="Transcribed_RNA"/>
</dbReference>
<dbReference type="GO" id="GO:0060271">
    <property type="term" value="P:cilium assembly"/>
    <property type="evidence" value="ECO:0007669"/>
    <property type="project" value="TreeGrafter"/>
</dbReference>
<dbReference type="PANTHER" id="PTHR16074:SF4">
    <property type="entry name" value="BARDET-BIEDL SYNDROME 7 PROTEIN"/>
    <property type="match status" value="1"/>
</dbReference>
<protein>
    <recommendedName>
        <fullName evidence="1">BBS7 platform domain-containing protein</fullName>
    </recommendedName>
</protein>
<organism evidence="2">
    <name type="scientific">Photinus pyralis</name>
    <name type="common">Common eastern firefly</name>
    <name type="synonym">Lampyris pyralis</name>
    <dbReference type="NCBI Taxonomy" id="7054"/>
    <lineage>
        <taxon>Eukaryota</taxon>
        <taxon>Metazoa</taxon>
        <taxon>Ecdysozoa</taxon>
        <taxon>Arthropoda</taxon>
        <taxon>Hexapoda</taxon>
        <taxon>Insecta</taxon>
        <taxon>Pterygota</taxon>
        <taxon>Neoptera</taxon>
        <taxon>Endopterygota</taxon>
        <taxon>Coleoptera</taxon>
        <taxon>Polyphaga</taxon>
        <taxon>Elateriformia</taxon>
        <taxon>Elateroidea</taxon>
        <taxon>Lampyridae</taxon>
        <taxon>Lampyrinae</taxon>
        <taxon>Photinus</taxon>
    </lineage>
</organism>
<evidence type="ECO:0000313" key="2">
    <source>
        <dbReference type="EMBL" id="JAV97708.1"/>
    </source>
</evidence>
<evidence type="ECO:0000259" key="1">
    <source>
        <dbReference type="Pfam" id="PF23361"/>
    </source>
</evidence>
<dbReference type="GO" id="GO:0036064">
    <property type="term" value="C:ciliary basal body"/>
    <property type="evidence" value="ECO:0007669"/>
    <property type="project" value="TreeGrafter"/>
</dbReference>
<reference evidence="2" key="1">
    <citation type="journal article" date="2016" name="Sci. Rep.">
        <title>Molecular characterization of firefly nuptial gifts: a multi-omics approach sheds light on postcopulatory sexual selection.</title>
        <authorList>
            <person name="Al-Wathiqui N."/>
            <person name="Fallon T.R."/>
            <person name="South A."/>
            <person name="Weng J.K."/>
            <person name="Lewis S.M."/>
        </authorList>
    </citation>
    <scope>NUCLEOTIDE SEQUENCE</scope>
</reference>
<dbReference type="GO" id="GO:0016020">
    <property type="term" value="C:membrane"/>
    <property type="evidence" value="ECO:0007669"/>
    <property type="project" value="TreeGrafter"/>
</dbReference>
<dbReference type="AlphaFoldDB" id="A0A1Y1NJL7"/>
<feature type="domain" description="BBS7 platform" evidence="1">
    <location>
        <begin position="2"/>
        <end position="103"/>
    </location>
</feature>
<dbReference type="Pfam" id="PF23361">
    <property type="entry name" value="BBS7_pf"/>
    <property type="match status" value="1"/>
</dbReference>
<dbReference type="GO" id="GO:0043005">
    <property type="term" value="C:neuron projection"/>
    <property type="evidence" value="ECO:0007669"/>
    <property type="project" value="TreeGrafter"/>
</dbReference>
<dbReference type="GO" id="GO:0008104">
    <property type="term" value="P:intracellular protein localization"/>
    <property type="evidence" value="ECO:0007669"/>
    <property type="project" value="TreeGrafter"/>
</dbReference>
<sequence length="121" mass="14086">MHFRVHSIEKKRPFNLLTIKGPFSLAEIHSWVFQCVPEVPEKPQFIDATVLFFESTFLGTHLECNFQKGEAKFASDNISTISIIREFLTKEATKKKIKIDINVGKYNTFHPFFYAVWLVSM</sequence>